<accession>X6NIJ9</accession>
<comment type="caution">
    <text evidence="3">The sequence shown here is derived from an EMBL/GenBank/DDBJ whole genome shotgun (WGS) entry which is preliminary data.</text>
</comment>
<evidence type="ECO:0000313" key="4">
    <source>
        <dbReference type="Proteomes" id="UP000023152"/>
    </source>
</evidence>
<organism evidence="3 4">
    <name type="scientific">Reticulomyxa filosa</name>
    <dbReference type="NCBI Taxonomy" id="46433"/>
    <lineage>
        <taxon>Eukaryota</taxon>
        <taxon>Sar</taxon>
        <taxon>Rhizaria</taxon>
        <taxon>Retaria</taxon>
        <taxon>Foraminifera</taxon>
        <taxon>Monothalamids</taxon>
        <taxon>Reticulomyxidae</taxon>
        <taxon>Reticulomyxa</taxon>
    </lineage>
</organism>
<reference evidence="3 4" key="1">
    <citation type="journal article" date="2013" name="Curr. Biol.">
        <title>The Genome of the Foraminiferan Reticulomyxa filosa.</title>
        <authorList>
            <person name="Glockner G."/>
            <person name="Hulsmann N."/>
            <person name="Schleicher M."/>
            <person name="Noegel A.A."/>
            <person name="Eichinger L."/>
            <person name="Gallinger C."/>
            <person name="Pawlowski J."/>
            <person name="Sierra R."/>
            <person name="Euteneuer U."/>
            <person name="Pillet L."/>
            <person name="Moustafa A."/>
            <person name="Platzer M."/>
            <person name="Groth M."/>
            <person name="Szafranski K."/>
            <person name="Schliwa M."/>
        </authorList>
    </citation>
    <scope>NUCLEOTIDE SEQUENCE [LARGE SCALE GENOMIC DNA]</scope>
</reference>
<feature type="compositionally biased region" description="Polar residues" evidence="2">
    <location>
        <begin position="262"/>
        <end position="275"/>
    </location>
</feature>
<feature type="coiled-coil region" evidence="1">
    <location>
        <begin position="77"/>
        <end position="104"/>
    </location>
</feature>
<dbReference type="AlphaFoldDB" id="X6NIJ9"/>
<evidence type="ECO:0000313" key="3">
    <source>
        <dbReference type="EMBL" id="ETO25806.1"/>
    </source>
</evidence>
<keyword evidence="4" id="KW-1185">Reference proteome</keyword>
<feature type="compositionally biased region" description="Basic and acidic residues" evidence="2">
    <location>
        <begin position="276"/>
        <end position="295"/>
    </location>
</feature>
<gene>
    <name evidence="3" type="ORF">RFI_11334</name>
</gene>
<evidence type="ECO:0000256" key="2">
    <source>
        <dbReference type="SAM" id="MobiDB-lite"/>
    </source>
</evidence>
<proteinExistence type="predicted"/>
<keyword evidence="1" id="KW-0175">Coiled coil</keyword>
<feature type="region of interest" description="Disordered" evidence="2">
    <location>
        <begin position="1"/>
        <end position="21"/>
    </location>
</feature>
<feature type="coiled-coil region" evidence="1">
    <location>
        <begin position="195"/>
        <end position="236"/>
    </location>
</feature>
<protein>
    <submittedName>
        <fullName evidence="3">Uncharacterized protein</fullName>
    </submittedName>
</protein>
<evidence type="ECO:0000256" key="1">
    <source>
        <dbReference type="SAM" id="Coils"/>
    </source>
</evidence>
<feature type="non-terminal residue" evidence="3">
    <location>
        <position position="324"/>
    </location>
</feature>
<dbReference type="Proteomes" id="UP000023152">
    <property type="component" value="Unassembled WGS sequence"/>
</dbReference>
<sequence>MMTKTAPAKATSARPDKSESTIADKFKRQKKATKNTMSITHVRKESGTPSHHTMSSLALLAANNPQAMDELTRMSVDMRSQKEIDRLQKMIQQKETQFQSALEIADQLNVANIKVNYDTRTHTCLKNVEFPFPITLTSLSAKLFFFLNLRIRIRMCILDGFPTYFMCHQKNNGQIVEKPSSNENNLLQAKLRTVEDRYEKDIQQLQTGLEEHTQMVIQLQQELVNKEKTLQIIEQQHLANMREKFNNGDTLTSIENGDYMTSIPSNASNTQVSSASREKEQELRKQLEEEMRRTDDLVKERNQLYDKIDELSRASLALERLQDE</sequence>
<feature type="region of interest" description="Disordered" evidence="2">
    <location>
        <begin position="261"/>
        <end position="295"/>
    </location>
</feature>
<dbReference type="EMBL" id="ASPP01008271">
    <property type="protein sequence ID" value="ETO25806.1"/>
    <property type="molecule type" value="Genomic_DNA"/>
</dbReference>
<name>X6NIJ9_RETFI</name>